<proteinExistence type="predicted"/>
<sequence>MEIDDKEDGINMFEGNAVDEPSRFREWNSSIPSYFSDNRHPLNVSQTLTQIRSFRFNLASDPHWDKVDTRVFTVKMSFWMIILRPPVFIYPTLGSQRRTDR</sequence>
<dbReference type="Proteomes" id="UP000887159">
    <property type="component" value="Unassembled WGS sequence"/>
</dbReference>
<reference evidence="1" key="1">
    <citation type="submission" date="2020-08" db="EMBL/GenBank/DDBJ databases">
        <title>Multicomponent nature underlies the extraordinary mechanical properties of spider dragline silk.</title>
        <authorList>
            <person name="Kono N."/>
            <person name="Nakamura H."/>
            <person name="Mori M."/>
            <person name="Yoshida Y."/>
            <person name="Ohtoshi R."/>
            <person name="Malay A.D."/>
            <person name="Moran D.A.P."/>
            <person name="Tomita M."/>
            <person name="Numata K."/>
            <person name="Arakawa K."/>
        </authorList>
    </citation>
    <scope>NUCLEOTIDE SEQUENCE</scope>
</reference>
<dbReference type="EMBL" id="BMAU01021402">
    <property type="protein sequence ID" value="GFY32150.1"/>
    <property type="molecule type" value="Genomic_DNA"/>
</dbReference>
<dbReference type="AlphaFoldDB" id="A0A8X6WC64"/>
<organism evidence="1 2">
    <name type="scientific">Trichonephila clavipes</name>
    <name type="common">Golden silk orbweaver</name>
    <name type="synonym">Nephila clavipes</name>
    <dbReference type="NCBI Taxonomy" id="2585209"/>
    <lineage>
        <taxon>Eukaryota</taxon>
        <taxon>Metazoa</taxon>
        <taxon>Ecdysozoa</taxon>
        <taxon>Arthropoda</taxon>
        <taxon>Chelicerata</taxon>
        <taxon>Arachnida</taxon>
        <taxon>Araneae</taxon>
        <taxon>Araneomorphae</taxon>
        <taxon>Entelegynae</taxon>
        <taxon>Araneoidea</taxon>
        <taxon>Nephilidae</taxon>
        <taxon>Trichonephila</taxon>
    </lineage>
</organism>
<keyword evidence="2" id="KW-1185">Reference proteome</keyword>
<evidence type="ECO:0000313" key="1">
    <source>
        <dbReference type="EMBL" id="GFY32150.1"/>
    </source>
</evidence>
<evidence type="ECO:0000313" key="2">
    <source>
        <dbReference type="Proteomes" id="UP000887159"/>
    </source>
</evidence>
<protein>
    <submittedName>
        <fullName evidence="1">Uncharacterized protein</fullName>
    </submittedName>
</protein>
<comment type="caution">
    <text evidence="1">The sequence shown here is derived from an EMBL/GenBank/DDBJ whole genome shotgun (WGS) entry which is preliminary data.</text>
</comment>
<name>A0A8X6WC64_TRICX</name>
<accession>A0A8X6WC64</accession>
<gene>
    <name evidence="1" type="ORF">TNCV_3556581</name>
</gene>